<dbReference type="PANTHER" id="PTHR39450">
    <property type="entry name" value="MOLYBDOPTERIN OXIDOREDUCTASE, 4FE-4S CLUSTER-BINDING SUBUNIT"/>
    <property type="match status" value="1"/>
</dbReference>
<dbReference type="KEGG" id="ols:Olsu_0930"/>
<name>E1R077_OLSUV</name>
<accession>E1R077</accession>
<dbReference type="AlphaFoldDB" id="E1R077"/>
<organism evidence="1 2">
    <name type="scientific">Olsenella uli (strain ATCC 49627 / DSM 7084 / CCUG 31166 / CIP 109912 / JCM 12494 / LMG 11480 / NCIMB 702895 / VPI D76D-27C)</name>
    <name type="common">Lactobacillus uli</name>
    <dbReference type="NCBI Taxonomy" id="633147"/>
    <lineage>
        <taxon>Bacteria</taxon>
        <taxon>Bacillati</taxon>
        <taxon>Actinomycetota</taxon>
        <taxon>Coriobacteriia</taxon>
        <taxon>Coriobacteriales</taxon>
        <taxon>Atopobiaceae</taxon>
        <taxon>Olsenella</taxon>
    </lineage>
</organism>
<evidence type="ECO:0008006" key="3">
    <source>
        <dbReference type="Google" id="ProtNLM"/>
    </source>
</evidence>
<dbReference type="eggNOG" id="COG3862">
    <property type="taxonomic scope" value="Bacteria"/>
</dbReference>
<dbReference type="STRING" id="633147.Olsu_0930"/>
<dbReference type="InterPro" id="IPR012460">
    <property type="entry name" value="DUF1667"/>
</dbReference>
<dbReference type="Gene3D" id="3.10.530.10">
    <property type="entry name" value="CPE0013-like"/>
    <property type="match status" value="1"/>
</dbReference>
<reference evidence="1 2" key="1">
    <citation type="journal article" date="2010" name="Stand. Genomic Sci.">
        <title>Complete genome sequence of Olsenella uli type strain (VPI D76D-27C).</title>
        <authorList>
            <person name="Goker M."/>
            <person name="Held B."/>
            <person name="Lucas S."/>
            <person name="Nolan M."/>
            <person name="Yasawong M."/>
            <person name="Glavina Del Rio T."/>
            <person name="Tice H."/>
            <person name="Cheng J.F."/>
            <person name="Bruce D."/>
            <person name="Detter J.C."/>
            <person name="Tapia R."/>
            <person name="Han C."/>
            <person name="Goodwin L."/>
            <person name="Pitluck S."/>
            <person name="Liolios K."/>
            <person name="Ivanova N."/>
            <person name="Mavromatis K."/>
            <person name="Mikhailova N."/>
            <person name="Pati A."/>
            <person name="Chen A."/>
            <person name="Palaniappan K."/>
            <person name="Land M."/>
            <person name="Hauser L."/>
            <person name="Chang Y.J."/>
            <person name="Jeffries C.D."/>
            <person name="Rohde M."/>
            <person name="Sikorski J."/>
            <person name="Pukall R."/>
            <person name="Woyke T."/>
            <person name="Bristow J."/>
            <person name="Eisen J.A."/>
            <person name="Markowitz V."/>
            <person name="Hugenholtz P."/>
            <person name="Kyrpides N.C."/>
            <person name="Klenk H.P."/>
            <person name="Lapidus A."/>
        </authorList>
    </citation>
    <scope>NUCLEOTIDE SEQUENCE [LARGE SCALE GENOMIC DNA]</scope>
    <source>
        <strain evidence="2">ATCC 49627 / DSM 7084 / CIP 109912 / JCM 12494 / NCIMB 702895 / VPI D76D-27C</strain>
    </source>
</reference>
<protein>
    <recommendedName>
        <fullName evidence="3">DUF1667 domain-containing protein</fullName>
    </recommendedName>
</protein>
<dbReference type="SUPFAM" id="SSF160148">
    <property type="entry name" value="CPE0013-like"/>
    <property type="match status" value="1"/>
</dbReference>
<sequence length="132" mass="13754">MEGDVERRGLTCIRCPRGCRLTVTLEGEKVLSVEGNACPRGDGYARKEVSNPTRTVTTTVPVRGCAPRRMVSVKTAGDVPKNLVLDVVRELADVSVDAPVGIGDVILADVCGTGVDVVATRDVTSLGDCAAG</sequence>
<dbReference type="GeneID" id="78512350"/>
<dbReference type="Proteomes" id="UP000000333">
    <property type="component" value="Chromosome"/>
</dbReference>
<dbReference type="InterPro" id="IPR036593">
    <property type="entry name" value="CPE0013-like_sf"/>
</dbReference>
<gene>
    <name evidence="1" type="ordered locus">Olsu_0930</name>
</gene>
<dbReference type="Pfam" id="PF07892">
    <property type="entry name" value="DUF1667"/>
    <property type="match status" value="1"/>
</dbReference>
<keyword evidence="2" id="KW-1185">Reference proteome</keyword>
<dbReference type="HOGENOM" id="CLU_148086_0_0_11"/>
<dbReference type="EMBL" id="CP002106">
    <property type="protein sequence ID" value="ADK68041.1"/>
    <property type="molecule type" value="Genomic_DNA"/>
</dbReference>
<dbReference type="PANTHER" id="PTHR39450:SF1">
    <property type="entry name" value="DUF1667 DOMAIN-CONTAINING PROTEIN"/>
    <property type="match status" value="1"/>
</dbReference>
<dbReference type="PATRIC" id="fig|633147.7.peg.617"/>
<evidence type="ECO:0000313" key="1">
    <source>
        <dbReference type="EMBL" id="ADK68041.1"/>
    </source>
</evidence>
<proteinExistence type="predicted"/>
<dbReference type="RefSeq" id="WP_013251793.1">
    <property type="nucleotide sequence ID" value="NC_014363.1"/>
</dbReference>
<evidence type="ECO:0000313" key="2">
    <source>
        <dbReference type="Proteomes" id="UP000000333"/>
    </source>
</evidence>